<gene>
    <name evidence="13" type="ORF">YQE_07733</name>
</gene>
<name>N6U559_DENPD</name>
<dbReference type="OrthoDB" id="273141at2759"/>
<comment type="subcellular location">
    <subcellularLocation>
        <location evidence="1">Nucleus</location>
    </subcellularLocation>
</comment>
<dbReference type="InterPro" id="IPR001680">
    <property type="entry name" value="WD40_rpt"/>
</dbReference>
<evidence type="ECO:0000259" key="12">
    <source>
        <dbReference type="Pfam" id="PF06047"/>
    </source>
</evidence>
<feature type="compositionally biased region" description="Basic residues" evidence="11">
    <location>
        <begin position="340"/>
        <end position="351"/>
    </location>
</feature>
<dbReference type="PROSITE" id="PS50082">
    <property type="entry name" value="WD_REPEATS_2"/>
    <property type="match status" value="2"/>
</dbReference>
<organism evidence="13">
    <name type="scientific">Dendroctonus ponderosae</name>
    <name type="common">Mountain pine beetle</name>
    <dbReference type="NCBI Taxonomy" id="77166"/>
    <lineage>
        <taxon>Eukaryota</taxon>
        <taxon>Metazoa</taxon>
        <taxon>Ecdysozoa</taxon>
        <taxon>Arthropoda</taxon>
        <taxon>Hexapoda</taxon>
        <taxon>Insecta</taxon>
        <taxon>Pterygota</taxon>
        <taxon>Neoptera</taxon>
        <taxon>Endopterygota</taxon>
        <taxon>Coleoptera</taxon>
        <taxon>Polyphaga</taxon>
        <taxon>Cucujiformia</taxon>
        <taxon>Curculionidae</taxon>
        <taxon>Scolytinae</taxon>
        <taxon>Dendroctonus</taxon>
    </lineage>
</organism>
<feature type="compositionally biased region" description="Polar residues" evidence="11">
    <location>
        <begin position="162"/>
        <end position="171"/>
    </location>
</feature>
<accession>N6U559</accession>
<keyword evidence="5" id="KW-0677">Repeat</keyword>
<feature type="region of interest" description="Disordered" evidence="11">
    <location>
        <begin position="1"/>
        <end position="171"/>
    </location>
</feature>
<dbReference type="GO" id="GO:0003682">
    <property type="term" value="F:chromatin binding"/>
    <property type="evidence" value="ECO:0007669"/>
    <property type="project" value="InterPro"/>
</dbReference>
<protein>
    <recommendedName>
        <fullName evidence="9">Polycomb protein esc</fullName>
    </recommendedName>
    <alternativeName>
        <fullName evidence="10">Protein extra sex combs</fullName>
    </alternativeName>
</protein>
<feature type="region of interest" description="Disordered" evidence="11">
    <location>
        <begin position="319"/>
        <end position="352"/>
    </location>
</feature>
<evidence type="ECO:0000256" key="10">
    <source>
        <dbReference type="ARBA" id="ARBA00076259"/>
    </source>
</evidence>
<keyword evidence="3" id="KW-0678">Repressor</keyword>
<evidence type="ECO:0000256" key="5">
    <source>
        <dbReference type="ARBA" id="ARBA00022737"/>
    </source>
</evidence>
<dbReference type="InterPro" id="IPR051243">
    <property type="entry name" value="PcG_WD-repeat"/>
</dbReference>
<dbReference type="Gene3D" id="2.130.10.10">
    <property type="entry name" value="YVTN repeat-like/Quinoprotein amine dehydrogenase"/>
    <property type="match status" value="1"/>
</dbReference>
<feature type="non-terminal residue" evidence="13">
    <location>
        <position position="1"/>
    </location>
</feature>
<dbReference type="PROSITE" id="PS00678">
    <property type="entry name" value="WD_REPEATS_1"/>
    <property type="match status" value="1"/>
</dbReference>
<dbReference type="PROSITE" id="PS50294">
    <property type="entry name" value="WD_REPEATS_REGION"/>
    <property type="match status" value="2"/>
</dbReference>
<sequence>RYEKSSQSSRTRYPEEDKSIKSERKNGEYGAIRGSKKFLNQEDDFMEHRRQEREILGMTESTIWAASPLREQDASLPTDSDNEKSKSASTSQQKDKKGKHKKEKKHKKSNKTKKKHKKSKKKSSSSDSSGSDEEWVEKSSDDHIKLKRNSSDSESEEEDSTLGPTQKPLTTLTHKEMGKALLPGEGAAMAAFVAEGKRIPRRGEIGLTSNEIASFEKVGYVMSGSRHRRMEAVRIRKENQIYSADEKRALAMFSKEERQKRENLILGQFKDMIKQKLADKNKYKAIMKDMKNKSSGSTDANLTEESGDECVALIHKDETSSIGSTSTTDNTSRSATPTSRSRKGKPGKKRLSNSQKIIKPIYKYMCSIKEDHGQPLFGAQFNHHLKEGQPLIFAAVGSNRVTIYECPEAGGIKLVQCYADPDLDENFYTCAWSYDEESGKPLLAVAGARGVIRILNPLTMSCNKHYIGHGHAINELKFHPKDPNLLLSVSKDHSLRLWNIKSDVCIAIFGGVEGHRDEVLSADFDLLGNRIMSCGMDHSLKLWLLDKDYMREAIKQSYNWNSNRNSRPFDTLKEHFPDFSTRDIHRNYVDCVKWFGDFVLSKSCENCIICWKPGRLEDEQLRKGETTSTIIHKFEYKECEIWFVRFAMDFWQKILALGNQTGKVFVWDLDVTDPAQAKCYTLQHPRCTTAIRQTTVSRNAKVLLYVCDDGTVWRWDKIA</sequence>
<feature type="compositionally biased region" description="Basic and acidic residues" evidence="11">
    <location>
        <begin position="12"/>
        <end position="27"/>
    </location>
</feature>
<dbReference type="InterPro" id="IPR036322">
    <property type="entry name" value="WD40_repeat_dom_sf"/>
</dbReference>
<evidence type="ECO:0000256" key="11">
    <source>
        <dbReference type="SAM" id="MobiDB-lite"/>
    </source>
</evidence>
<dbReference type="OMA" id="YHIRHES"/>
<keyword evidence="8" id="KW-0539">Nucleus</keyword>
<keyword evidence="6" id="KW-0805">Transcription regulation</keyword>
<keyword evidence="7" id="KW-0804">Transcription</keyword>
<dbReference type="SMART" id="SM00320">
    <property type="entry name" value="WD40"/>
    <property type="match status" value="6"/>
</dbReference>
<evidence type="ECO:0000313" key="13">
    <source>
        <dbReference type="EMBL" id="ENN75776.1"/>
    </source>
</evidence>
<dbReference type="PANTHER" id="PTHR10253">
    <property type="entry name" value="POLYCOMB PROTEIN"/>
    <property type="match status" value="1"/>
</dbReference>
<comment type="similarity">
    <text evidence="2">Belongs to the WD repeat ESC family.</text>
</comment>
<evidence type="ECO:0000256" key="6">
    <source>
        <dbReference type="ARBA" id="ARBA00023015"/>
    </source>
</evidence>
<evidence type="ECO:0000256" key="2">
    <source>
        <dbReference type="ARBA" id="ARBA00008075"/>
    </source>
</evidence>
<keyword evidence="4" id="KW-0853">WD repeat</keyword>
<evidence type="ECO:0000256" key="1">
    <source>
        <dbReference type="ARBA" id="ARBA00004123"/>
    </source>
</evidence>
<feature type="domain" description="NF-kappa-B-activating protein C-terminal" evidence="12">
    <location>
        <begin position="175"/>
        <end position="274"/>
    </location>
</feature>
<dbReference type="FunFam" id="2.130.10.10:FF:000056">
    <property type="entry name" value="Polycomb protein eed"/>
    <property type="match status" value="1"/>
</dbReference>
<evidence type="ECO:0000256" key="7">
    <source>
        <dbReference type="ARBA" id="ARBA00023163"/>
    </source>
</evidence>
<feature type="compositionally biased region" description="Polar residues" evidence="11">
    <location>
        <begin position="1"/>
        <end position="11"/>
    </location>
</feature>
<dbReference type="HOGENOM" id="CLU_384796_0_0_1"/>
<dbReference type="Pfam" id="PF06047">
    <property type="entry name" value="Nkap_C"/>
    <property type="match status" value="1"/>
</dbReference>
<evidence type="ECO:0000256" key="9">
    <source>
        <dbReference type="ARBA" id="ARBA00072179"/>
    </source>
</evidence>
<dbReference type="AlphaFoldDB" id="N6U559"/>
<dbReference type="SUPFAM" id="SSF50978">
    <property type="entry name" value="WD40 repeat-like"/>
    <property type="match status" value="1"/>
</dbReference>
<feature type="compositionally biased region" description="Basic residues" evidence="11">
    <location>
        <begin position="96"/>
        <end position="123"/>
    </location>
</feature>
<evidence type="ECO:0000256" key="3">
    <source>
        <dbReference type="ARBA" id="ARBA00022491"/>
    </source>
</evidence>
<reference evidence="13" key="1">
    <citation type="journal article" date="2013" name="Genome Biol.">
        <title>Draft genome of the mountain pine beetle, Dendroctonus ponderosae Hopkins, a major forest pest.</title>
        <authorList>
            <person name="Keeling C.I."/>
            <person name="Yuen M.M."/>
            <person name="Liao N.Y."/>
            <person name="Docking T.R."/>
            <person name="Chan S.K."/>
            <person name="Taylor G.A."/>
            <person name="Palmquist D.L."/>
            <person name="Jackman S.D."/>
            <person name="Nguyen A."/>
            <person name="Li M."/>
            <person name="Henderson H."/>
            <person name="Janes J.K."/>
            <person name="Zhao Y."/>
            <person name="Pandoh P."/>
            <person name="Moore R."/>
            <person name="Sperling F.A."/>
            <person name="Huber D.P."/>
            <person name="Birol I."/>
            <person name="Jones S.J."/>
            <person name="Bohlmann J."/>
        </authorList>
    </citation>
    <scope>NUCLEOTIDE SEQUENCE</scope>
</reference>
<feature type="compositionally biased region" description="Basic and acidic residues" evidence="11">
    <location>
        <begin position="46"/>
        <end position="55"/>
    </location>
</feature>
<dbReference type="InterPro" id="IPR015943">
    <property type="entry name" value="WD40/YVTN_repeat-like_dom_sf"/>
</dbReference>
<proteinExistence type="inferred from homology"/>
<dbReference type="GO" id="GO:0005634">
    <property type="term" value="C:nucleus"/>
    <property type="evidence" value="ECO:0007669"/>
    <property type="project" value="UniProtKB-SubCell"/>
</dbReference>
<dbReference type="InterPro" id="IPR009269">
    <property type="entry name" value="NKAP_C"/>
</dbReference>
<evidence type="ECO:0000256" key="4">
    <source>
        <dbReference type="ARBA" id="ARBA00022574"/>
    </source>
</evidence>
<feature type="compositionally biased region" description="Polar residues" evidence="11">
    <location>
        <begin position="320"/>
        <end position="330"/>
    </location>
</feature>
<evidence type="ECO:0000256" key="8">
    <source>
        <dbReference type="ARBA" id="ARBA00023242"/>
    </source>
</evidence>
<dbReference type="Pfam" id="PF00400">
    <property type="entry name" value="WD40"/>
    <property type="match status" value="2"/>
</dbReference>
<dbReference type="InterPro" id="IPR019775">
    <property type="entry name" value="WD40_repeat_CS"/>
</dbReference>
<dbReference type="EMBL" id="KB741002">
    <property type="protein sequence ID" value="ENN75776.1"/>
    <property type="molecule type" value="Genomic_DNA"/>
</dbReference>